<dbReference type="InterPro" id="IPR040673">
    <property type="entry name" value="CCDC81_HU_dom_2"/>
</dbReference>
<name>A0A0D2MYM1_9CHLO</name>
<dbReference type="Pfam" id="PF18289">
    <property type="entry name" value="HU-CCDC81_euk_2"/>
    <property type="match status" value="1"/>
</dbReference>
<feature type="region of interest" description="Disordered" evidence="1">
    <location>
        <begin position="371"/>
        <end position="439"/>
    </location>
</feature>
<feature type="compositionally biased region" description="Low complexity" evidence="1">
    <location>
        <begin position="204"/>
        <end position="230"/>
    </location>
</feature>
<dbReference type="Proteomes" id="UP000054498">
    <property type="component" value="Unassembled WGS sequence"/>
</dbReference>
<evidence type="ECO:0000313" key="5">
    <source>
        <dbReference type="Proteomes" id="UP000054498"/>
    </source>
</evidence>
<organism evidence="4 5">
    <name type="scientific">Monoraphidium neglectum</name>
    <dbReference type="NCBI Taxonomy" id="145388"/>
    <lineage>
        <taxon>Eukaryota</taxon>
        <taxon>Viridiplantae</taxon>
        <taxon>Chlorophyta</taxon>
        <taxon>core chlorophytes</taxon>
        <taxon>Chlorophyceae</taxon>
        <taxon>CS clade</taxon>
        <taxon>Sphaeropleales</taxon>
        <taxon>Selenastraceae</taxon>
        <taxon>Monoraphidium</taxon>
    </lineage>
</organism>
<dbReference type="PANTHER" id="PTHR14362">
    <property type="entry name" value="COILED-COIL DOMAIN-CONTAINING PROTEIN 81"/>
    <property type="match status" value="1"/>
</dbReference>
<dbReference type="OrthoDB" id="125906at2759"/>
<dbReference type="InterPro" id="IPR026295">
    <property type="entry name" value="CCD81"/>
</dbReference>
<evidence type="ECO:0000259" key="2">
    <source>
        <dbReference type="Pfam" id="PF14908"/>
    </source>
</evidence>
<feature type="compositionally biased region" description="Low complexity" evidence="1">
    <location>
        <begin position="427"/>
        <end position="439"/>
    </location>
</feature>
<evidence type="ECO:0000313" key="4">
    <source>
        <dbReference type="EMBL" id="KIZ05457.1"/>
    </source>
</evidence>
<dbReference type="GO" id="GO:0005815">
    <property type="term" value="C:microtubule organizing center"/>
    <property type="evidence" value="ECO:0007669"/>
    <property type="project" value="TreeGrafter"/>
</dbReference>
<dbReference type="PANTHER" id="PTHR14362:SF2">
    <property type="entry name" value="COILED-COIL DOMAIN-CONTAINING PROTEIN 81"/>
    <property type="match status" value="1"/>
</dbReference>
<dbReference type="GeneID" id="25735379"/>
<dbReference type="AlphaFoldDB" id="A0A0D2MYM1"/>
<evidence type="ECO:0000256" key="1">
    <source>
        <dbReference type="SAM" id="MobiDB-lite"/>
    </source>
</evidence>
<reference evidence="4 5" key="1">
    <citation type="journal article" date="2013" name="BMC Genomics">
        <title>Reconstruction of the lipid metabolism for the microalga Monoraphidium neglectum from its genome sequence reveals characteristics suitable for biofuel production.</title>
        <authorList>
            <person name="Bogen C."/>
            <person name="Al-Dilaimi A."/>
            <person name="Albersmeier A."/>
            <person name="Wichmann J."/>
            <person name="Grundmann M."/>
            <person name="Rupp O."/>
            <person name="Lauersen K.J."/>
            <person name="Blifernez-Klassen O."/>
            <person name="Kalinowski J."/>
            <person name="Goesmann A."/>
            <person name="Mussgnug J.H."/>
            <person name="Kruse O."/>
        </authorList>
    </citation>
    <scope>NUCLEOTIDE SEQUENCE [LARGE SCALE GENOMIC DNA]</scope>
    <source>
        <strain evidence="4 5">SAG 48.87</strain>
    </source>
</reference>
<gene>
    <name evidence="4" type="ORF">MNEG_2501</name>
</gene>
<evidence type="ECO:0008006" key="6">
    <source>
        <dbReference type="Google" id="ProtNLM"/>
    </source>
</evidence>
<keyword evidence="5" id="KW-1185">Reference proteome</keyword>
<feature type="domain" description="CCDC81 HU" evidence="3">
    <location>
        <begin position="111"/>
        <end position="183"/>
    </location>
</feature>
<dbReference type="EMBL" id="KK100503">
    <property type="protein sequence ID" value="KIZ05457.1"/>
    <property type="molecule type" value="Genomic_DNA"/>
</dbReference>
<accession>A0A0D2MYM1</accession>
<dbReference type="InterPro" id="IPR028034">
    <property type="entry name" value="HU-CCDC81"/>
</dbReference>
<feature type="domain" description="CCDC81 HU" evidence="2">
    <location>
        <begin position="25"/>
        <end position="75"/>
    </location>
</feature>
<protein>
    <recommendedName>
        <fullName evidence="6">CCDC81 HU domain-containing protein</fullName>
    </recommendedName>
</protein>
<feature type="compositionally biased region" description="Pro residues" evidence="1">
    <location>
        <begin position="231"/>
        <end position="240"/>
    </location>
</feature>
<dbReference type="KEGG" id="mng:MNEG_2501"/>
<dbReference type="Pfam" id="PF14908">
    <property type="entry name" value="HU-CCDC81_euk_1"/>
    <property type="match status" value="1"/>
</dbReference>
<feature type="region of interest" description="Disordered" evidence="1">
    <location>
        <begin position="204"/>
        <end position="242"/>
    </location>
</feature>
<evidence type="ECO:0000259" key="3">
    <source>
        <dbReference type="Pfam" id="PF18289"/>
    </source>
</evidence>
<sequence length="623" mass="68622">MSNALFLRAGWPYDNDRLLVDAANSTYAIRNQITPRGVRALWNNLCSYISTSLRCHKGVLLPGLGMFVVGQALEDRYAAFKRFRPSFSLLDGRFGGVSQERGKYRLMNRTPIVQLHYQALAQAAQTHRAVAQHVVVEILQRLAEHIVAGHSLKVEFSGVGQLVRNRAGRIEFVFDSGLVEALELGVRPESPSYSIAELPELHEPAAASRPASRATPPPAARAATPQLQLQLPPPQPPAPVLQPQGLSGADLAYDAPVVAVGSVGDQFGDVLQHLLRLCRSADSAAPRRPLRGRARIKRRPVRLDARRTRSGAVARAQLEAWLQKDCREVLQAVDGATMLDLLTLHTYGTTGRFVHYLTFTQDLEMTIVGRHMQQQHQQQQALIRPSSGPQQALAPFGAPSPAPAPQQQQQAQRFVVQHSPPPPPPQQQQQQQQQEQRRPAAPLIVEDITPQFQQDSYAAPWPAAGAPGAGAPPGSPPPPPLNHYLQNMISPRSRAEYDEFNKYHFGRLRQGRDRRAITPKARRGRGVRASDARSGLVGEEPLNRDEVAQYRAELRSPQVAAGIAERVKPTNQLDHVSDLLHSRRPAAQQRLYAAPVQRFVLPERDHLGQGGASEGYGGYGDGW</sequence>
<feature type="region of interest" description="Disordered" evidence="1">
    <location>
        <begin position="458"/>
        <end position="481"/>
    </location>
</feature>
<dbReference type="RefSeq" id="XP_013904476.1">
    <property type="nucleotide sequence ID" value="XM_014049022.1"/>
</dbReference>
<proteinExistence type="predicted"/>